<dbReference type="Pfam" id="PF04865">
    <property type="entry name" value="Baseplate_J"/>
    <property type="match status" value="1"/>
</dbReference>
<evidence type="ECO:0000259" key="1">
    <source>
        <dbReference type="Pfam" id="PF04865"/>
    </source>
</evidence>
<organism evidence="2 3">
    <name type="scientific">Methylovulum psychrotolerans</name>
    <dbReference type="NCBI Taxonomy" id="1704499"/>
    <lineage>
        <taxon>Bacteria</taxon>
        <taxon>Pseudomonadati</taxon>
        <taxon>Pseudomonadota</taxon>
        <taxon>Gammaproteobacteria</taxon>
        <taxon>Methylococcales</taxon>
        <taxon>Methylococcaceae</taxon>
        <taxon>Methylovulum</taxon>
    </lineage>
</organism>
<protein>
    <recommendedName>
        <fullName evidence="1">Baseplate protein J-like barrel domain-containing protein</fullName>
    </recommendedName>
</protein>
<feature type="domain" description="Baseplate protein J-like barrel" evidence="1">
    <location>
        <begin position="85"/>
        <end position="157"/>
    </location>
</feature>
<evidence type="ECO:0000313" key="2">
    <source>
        <dbReference type="EMBL" id="POZ51320.1"/>
    </source>
</evidence>
<proteinExistence type="predicted"/>
<dbReference type="Proteomes" id="UP000237423">
    <property type="component" value="Unassembled WGS sequence"/>
</dbReference>
<sequence length="191" mass="20182">MTTYTRPSFSELNTRITADLSVIPAVLAEPLAAMWARACHSQHGYLDFILAQCSPLTCDLDHLYDWAALYAVNRLLAVAAQGVVMATGTAGVDVLAGALLRAPNGLDYQVLSAVTLTGSPTPVTVRCTTAGKATNVVAFAVLALIDPIIGCSNNLTVGTLGLTGGDDDEAVDAWRLRVCDEWQTVVRYGGR</sequence>
<name>A0A2S5CKH6_9GAMM</name>
<accession>A0A2S5CKH6</accession>
<dbReference type="PANTHER" id="PTHR37829">
    <property type="entry name" value="PHAGE-LIKE ELEMENT PBSX PROTEIN XKDT"/>
    <property type="match status" value="1"/>
</dbReference>
<dbReference type="PANTHER" id="PTHR37829:SF3">
    <property type="entry name" value="PROTEIN JAYE-RELATED"/>
    <property type="match status" value="1"/>
</dbReference>
<gene>
    <name evidence="2" type="ORF">AADEFJLK_02768</name>
</gene>
<evidence type="ECO:0000313" key="3">
    <source>
        <dbReference type="Proteomes" id="UP000237423"/>
    </source>
</evidence>
<dbReference type="InterPro" id="IPR006949">
    <property type="entry name" value="Barrel_Baseplate_J-like"/>
</dbReference>
<dbReference type="EMBL" id="PGFZ01000006">
    <property type="protein sequence ID" value="POZ51320.1"/>
    <property type="molecule type" value="Genomic_DNA"/>
</dbReference>
<dbReference type="InterPro" id="IPR052399">
    <property type="entry name" value="Phage_Baseplate_Assmbl_Protein"/>
</dbReference>
<comment type="caution">
    <text evidence="2">The sequence shown here is derived from an EMBL/GenBank/DDBJ whole genome shotgun (WGS) entry which is preliminary data.</text>
</comment>
<dbReference type="AlphaFoldDB" id="A0A2S5CKH6"/>
<dbReference type="RefSeq" id="WP_103974675.1">
    <property type="nucleotide sequence ID" value="NZ_PGFZ01000006.1"/>
</dbReference>
<reference evidence="2 3" key="1">
    <citation type="submission" date="2017-11" db="EMBL/GenBank/DDBJ databases">
        <title>Draft Genome Sequence of Methylobacter psychrotolerans Sph1T, an Obligate Methanotroph from Low-Temperature Environments.</title>
        <authorList>
            <person name="Oshkin I.Y."/>
            <person name="Miroshnikov K."/>
            <person name="Belova S.E."/>
            <person name="Korzhenkov A."/>
            <person name="Toshchakov S.V."/>
            <person name="Dedysh S.N."/>
        </authorList>
    </citation>
    <scope>NUCLEOTIDE SEQUENCE [LARGE SCALE GENOMIC DNA]</scope>
    <source>
        <strain evidence="2 3">Sph1</strain>
    </source>
</reference>